<dbReference type="SFLD" id="SFLDS00003">
    <property type="entry name" value="Haloacid_Dehalogenase"/>
    <property type="match status" value="1"/>
</dbReference>
<dbReference type="Gene3D" id="3.40.50.1000">
    <property type="entry name" value="HAD superfamily/HAD-like"/>
    <property type="match status" value="1"/>
</dbReference>
<sequence length="227" mass="24683">MSELGVITTVVIDVLGTLVDEPGGLTTAIAEAAGDQQDVAELLAVWQGHIEQQQQRILRGLRDYANSDQLDAEAAGLVMDRADITDPARRAHLAAATRRLRPWADAPAGVDRLAQHVTVFALSNSSVATLEELGDHAELRWHRALSAEEVRTYKPSPEVYRLAIETVGTPPNHMLMVNAHAWDLRAAQAAGMRAAYVHRPVGDPPSHTDRFDGYFDGLDELATALRG</sequence>
<dbReference type="InterPro" id="IPR036412">
    <property type="entry name" value="HAD-like_sf"/>
</dbReference>
<dbReference type="eggNOG" id="COG1011">
    <property type="taxonomic scope" value="Bacteria"/>
</dbReference>
<keyword evidence="3" id="KW-0614">Plasmid</keyword>
<dbReference type="InterPro" id="IPR023198">
    <property type="entry name" value="PGP-like_dom2"/>
</dbReference>
<comment type="similarity">
    <text evidence="1">Belongs to the HAD-like hydrolase superfamily. S-2-haloalkanoic acid dehalogenase family.</text>
</comment>
<dbReference type="InterPro" id="IPR023214">
    <property type="entry name" value="HAD_sf"/>
</dbReference>
<keyword evidence="4" id="KW-1185">Reference proteome</keyword>
<dbReference type="KEGG" id="gpo:GPOL_174p01440"/>
<dbReference type="NCBIfam" id="TIGR01493">
    <property type="entry name" value="HAD-SF-IA-v2"/>
    <property type="match status" value="1"/>
</dbReference>
<name>H6N5B8_GORPV</name>
<proteinExistence type="inferred from homology"/>
<dbReference type="SUPFAM" id="SSF56784">
    <property type="entry name" value="HAD-like"/>
    <property type="match status" value="1"/>
</dbReference>
<dbReference type="InterPro" id="IPR006439">
    <property type="entry name" value="HAD-SF_hydro_IA"/>
</dbReference>
<dbReference type="AlphaFoldDB" id="H6N5B8"/>
<dbReference type="Pfam" id="PF00702">
    <property type="entry name" value="Hydrolase"/>
    <property type="match status" value="1"/>
</dbReference>
<dbReference type="HOGENOM" id="CLU_045011_3_0_11"/>
<evidence type="ECO:0000256" key="1">
    <source>
        <dbReference type="ARBA" id="ARBA00008106"/>
    </source>
</evidence>
<dbReference type="GO" id="GO:0019120">
    <property type="term" value="F:hydrolase activity, acting on acid halide bonds, in C-halide compounds"/>
    <property type="evidence" value="ECO:0007669"/>
    <property type="project" value="InterPro"/>
</dbReference>
<dbReference type="RefSeq" id="WP_014362240.1">
    <property type="nucleotide sequence ID" value="NC_016907.1"/>
</dbReference>
<evidence type="ECO:0000256" key="2">
    <source>
        <dbReference type="ARBA" id="ARBA00022801"/>
    </source>
</evidence>
<dbReference type="NCBIfam" id="TIGR01428">
    <property type="entry name" value="HAD_type_II"/>
    <property type="match status" value="1"/>
</dbReference>
<dbReference type="PRINTS" id="PR00413">
    <property type="entry name" value="HADHALOGNASE"/>
</dbReference>
<evidence type="ECO:0000313" key="4">
    <source>
        <dbReference type="Proteomes" id="UP000009154"/>
    </source>
</evidence>
<dbReference type="GeneID" id="90162131"/>
<keyword evidence="2" id="KW-0378">Hydrolase</keyword>
<dbReference type="Gene3D" id="1.10.150.240">
    <property type="entry name" value="Putative phosphatase, domain 2"/>
    <property type="match status" value="1"/>
</dbReference>
<reference evidence="3 4" key="1">
    <citation type="journal article" date="2012" name="Appl. Environ. Microbiol.">
        <title>Involvement of two latex-clearing proteins during rubber degradation and insights into the subsequent degradation pathway revealed by the genome sequence of Gordonia polyisoprenivorans strain VH2.</title>
        <authorList>
            <person name="Hiessl S."/>
            <person name="Schuldes J."/>
            <person name="Thurmer A."/>
            <person name="Halbsguth T."/>
            <person name="Broker D."/>
            <person name="Angelov A."/>
            <person name="Liebl W."/>
            <person name="Daniel R."/>
            <person name="Steinbuchel A."/>
        </authorList>
    </citation>
    <scope>NUCLEOTIDE SEQUENCE [LARGE SCALE GENOMIC DNA]</scope>
    <source>
        <strain evidence="4">DSM 44266 / VH2</strain>
        <plasmid evidence="3 4">p174</plasmid>
    </source>
</reference>
<evidence type="ECO:0000313" key="3">
    <source>
        <dbReference type="EMBL" id="AFA76163.1"/>
    </source>
</evidence>
<dbReference type="EMBL" id="CP003120">
    <property type="protein sequence ID" value="AFA76163.1"/>
    <property type="molecule type" value="Genomic_DNA"/>
</dbReference>
<dbReference type="PANTHER" id="PTHR43316:SF3">
    <property type="entry name" value="HALOACID DEHALOGENASE, TYPE II (AFU_ORTHOLOGUE AFUA_2G07750)-RELATED"/>
    <property type="match status" value="1"/>
</dbReference>
<gene>
    <name evidence="3" type="ordered locus">GPOL_174p01440</name>
</gene>
<geneLocation type="plasmid" evidence="3 4">
    <name>p174</name>
</geneLocation>
<accession>H6N5B8</accession>
<dbReference type="SFLD" id="SFLDG01129">
    <property type="entry name" value="C1.5:_HAD__Beta-PGM__Phosphata"/>
    <property type="match status" value="1"/>
</dbReference>
<dbReference type="InterPro" id="IPR051540">
    <property type="entry name" value="S-2-haloacid_dehalogenase"/>
</dbReference>
<dbReference type="PANTHER" id="PTHR43316">
    <property type="entry name" value="HYDROLASE, HALOACID DELAHOGENASE-RELATED"/>
    <property type="match status" value="1"/>
</dbReference>
<organism evidence="3 4">
    <name type="scientific">Gordonia polyisoprenivorans (strain DSM 44266 / VH2)</name>
    <dbReference type="NCBI Taxonomy" id="1112204"/>
    <lineage>
        <taxon>Bacteria</taxon>
        <taxon>Bacillati</taxon>
        <taxon>Actinomycetota</taxon>
        <taxon>Actinomycetes</taxon>
        <taxon>Mycobacteriales</taxon>
        <taxon>Gordoniaceae</taxon>
        <taxon>Gordonia</taxon>
    </lineage>
</organism>
<dbReference type="InterPro" id="IPR006328">
    <property type="entry name" value="2-HAD"/>
</dbReference>
<protein>
    <submittedName>
        <fullName evidence="3">Putative haloacid dehalogenase</fullName>
    </submittedName>
</protein>
<dbReference type="Proteomes" id="UP000009154">
    <property type="component" value="Plasmid p174"/>
</dbReference>